<evidence type="ECO:0000259" key="1">
    <source>
        <dbReference type="Pfam" id="PF13485"/>
    </source>
</evidence>
<feature type="domain" description="Peptidase MA-like" evidence="1">
    <location>
        <begin position="82"/>
        <end position="260"/>
    </location>
</feature>
<proteinExistence type="predicted"/>
<reference evidence="2 3" key="1">
    <citation type="submission" date="2016-08" db="EMBL/GenBank/DDBJ databases">
        <title>A novel genetic cassette of butanologenic Thermoanaerobacterium thermosaccharolyticum that directly convert cellulose to butanol.</title>
        <authorList>
            <person name="Li T."/>
            <person name="He J."/>
        </authorList>
    </citation>
    <scope>NUCLEOTIDE SEQUENCE [LARGE SCALE GENOMIC DNA]</scope>
    <source>
        <strain evidence="2 3">TG57</strain>
    </source>
</reference>
<dbReference type="GeneID" id="93865468"/>
<gene>
    <name evidence="2" type="ORF">Thert_01275</name>
</gene>
<dbReference type="RefSeq" id="WP_013299091.1">
    <property type="nucleotide sequence ID" value="NZ_CP016893.1"/>
</dbReference>
<dbReference type="OMA" id="MGVYWAG"/>
<protein>
    <submittedName>
        <fullName evidence="2">Peptidase MA superfamily</fullName>
    </submittedName>
</protein>
<dbReference type="Pfam" id="PF13485">
    <property type="entry name" value="Peptidase_MA_2"/>
    <property type="match status" value="1"/>
</dbReference>
<name>A0A223HYJ8_THETR</name>
<evidence type="ECO:0000313" key="2">
    <source>
        <dbReference type="EMBL" id="AST57355.1"/>
    </source>
</evidence>
<sequence length="271" mass="30975">MRKNKNLVAIVFIVFVLAILLNGSILTKAYPVYKVIGKDKIENSIKNFKTKEGKHFIIRYTEPDSKYVDLIINTAEKHYYDIIKDLGYTPKGKSTIIVYNNPDEMNKDFSLAKGENAMGIYLNGVISIESPSLWISPGQDVTKVFQYEGPVVHEFTHLVVDDIANGNYPIWFTEGIALLEEYRQDGYEWGKDLNYNGAPYTYEQLKNDFNSLDEMLAYKRAFQVTKAISDKYGMGTIREMLRDLGSGMSIESSFYKETGLRLDVFVNNAKE</sequence>
<dbReference type="AlphaFoldDB" id="A0A223HYJ8"/>
<dbReference type="InterPro" id="IPR039568">
    <property type="entry name" value="Peptidase_MA-like_dom"/>
</dbReference>
<dbReference type="EMBL" id="CP016893">
    <property type="protein sequence ID" value="AST57355.1"/>
    <property type="molecule type" value="Genomic_DNA"/>
</dbReference>
<evidence type="ECO:0000313" key="3">
    <source>
        <dbReference type="Proteomes" id="UP000214975"/>
    </source>
</evidence>
<accession>A0A223HYJ8</accession>
<organism evidence="2 3">
    <name type="scientific">Thermoanaerobacterium thermosaccharolyticum</name>
    <name type="common">Clostridium thermosaccharolyticum</name>
    <dbReference type="NCBI Taxonomy" id="1517"/>
    <lineage>
        <taxon>Bacteria</taxon>
        <taxon>Bacillati</taxon>
        <taxon>Bacillota</taxon>
        <taxon>Clostridia</taxon>
        <taxon>Thermoanaerobacterales</taxon>
        <taxon>Thermoanaerobacteraceae</taxon>
        <taxon>Thermoanaerobacterium</taxon>
    </lineage>
</organism>
<dbReference type="Proteomes" id="UP000214975">
    <property type="component" value="Chromosome"/>
</dbReference>